<keyword evidence="12" id="KW-0460">Magnesium</keyword>
<feature type="transmembrane region" description="Helical" evidence="19">
    <location>
        <begin position="12"/>
        <end position="33"/>
    </location>
</feature>
<dbReference type="UniPathway" id="UPA00378"/>
<evidence type="ECO:0000256" key="3">
    <source>
        <dbReference type="ARBA" id="ARBA00004922"/>
    </source>
</evidence>
<evidence type="ECO:0000256" key="1">
    <source>
        <dbReference type="ARBA" id="ARBA00001946"/>
    </source>
</evidence>
<feature type="transmembrane region" description="Helical" evidence="19">
    <location>
        <begin position="54"/>
        <end position="80"/>
    </location>
</feature>
<comment type="subcellular location">
    <subcellularLocation>
        <location evidence="2">Endoplasmic reticulum membrane</location>
        <topology evidence="2">Multi-pass membrane protein</topology>
    </subcellularLocation>
</comment>
<dbReference type="InterPro" id="IPR033895">
    <property type="entry name" value="GPT"/>
</dbReference>
<dbReference type="Pfam" id="PF00953">
    <property type="entry name" value="Glycos_transf_4"/>
    <property type="match status" value="1"/>
</dbReference>
<dbReference type="GO" id="GO:0046872">
    <property type="term" value="F:metal ion binding"/>
    <property type="evidence" value="ECO:0007669"/>
    <property type="project" value="UniProtKB-KW"/>
</dbReference>
<comment type="cofactor">
    <cofactor evidence="1">
        <name>Mg(2+)</name>
        <dbReference type="ChEBI" id="CHEBI:18420"/>
    </cofactor>
</comment>
<comment type="catalytic activity">
    <reaction evidence="18">
        <text>a di-trans,poly-cis-dolichyl phosphate + UDP-N-acetyl-alpha-D-glucosamine = an N-acetyl-alpha-D-glucosaminyl-diphospho-di-trans,poly-cis-dolichol + UMP</text>
        <dbReference type="Rhea" id="RHEA:13289"/>
        <dbReference type="Rhea" id="RHEA-COMP:19498"/>
        <dbReference type="Rhea" id="RHEA-COMP:19507"/>
        <dbReference type="ChEBI" id="CHEBI:57683"/>
        <dbReference type="ChEBI" id="CHEBI:57705"/>
        <dbReference type="ChEBI" id="CHEBI:57865"/>
        <dbReference type="ChEBI" id="CHEBI:58427"/>
        <dbReference type="EC" id="2.7.8.15"/>
    </reaction>
    <physiologicalReaction direction="left-to-right" evidence="18">
        <dbReference type="Rhea" id="RHEA:13290"/>
    </physiologicalReaction>
</comment>
<evidence type="ECO:0000256" key="5">
    <source>
        <dbReference type="ARBA" id="ARBA00013225"/>
    </source>
</evidence>
<keyword evidence="21" id="KW-1185">Reference proteome</keyword>
<keyword evidence="10" id="KW-0479">Metal-binding</keyword>
<keyword evidence="8 20" id="KW-0808">Transferase</keyword>
<dbReference type="eggNOG" id="arCOG03199">
    <property type="taxonomic scope" value="Archaea"/>
</dbReference>
<keyword evidence="13 19" id="KW-1133">Transmembrane helix</keyword>
<feature type="transmembrane region" description="Helical" evidence="19">
    <location>
        <begin position="86"/>
        <end position="106"/>
    </location>
</feature>
<dbReference type="Proteomes" id="UP000002573">
    <property type="component" value="Chromosome"/>
</dbReference>
<dbReference type="HOGENOM" id="CLU_023982_4_0_2"/>
<feature type="transmembrane region" description="Helical" evidence="19">
    <location>
        <begin position="118"/>
        <end position="138"/>
    </location>
</feature>
<keyword evidence="9 19" id="KW-0812">Transmembrane</keyword>
<evidence type="ECO:0000256" key="10">
    <source>
        <dbReference type="ARBA" id="ARBA00022723"/>
    </source>
</evidence>
<organism evidence="20 21">
    <name type="scientific">Staphylothermus hellenicus (strain DSM 12710 / JCM 10830 / BK20S6-10-b1 / P8)</name>
    <dbReference type="NCBI Taxonomy" id="591019"/>
    <lineage>
        <taxon>Archaea</taxon>
        <taxon>Thermoproteota</taxon>
        <taxon>Thermoprotei</taxon>
        <taxon>Desulfurococcales</taxon>
        <taxon>Desulfurococcaceae</taxon>
        <taxon>Staphylothermus</taxon>
    </lineage>
</organism>
<protein>
    <recommendedName>
        <fullName evidence="6">UDP-N-acetylglucosamine--dolichyl-phosphate N-acetylglucosaminephosphotransferase</fullName>
        <ecNumber evidence="5">2.7.8.15</ecNumber>
    </recommendedName>
    <alternativeName>
        <fullName evidence="15">GlcNAc-1-P transferase</fullName>
    </alternativeName>
    <alternativeName>
        <fullName evidence="16">N-acetylglucosamine-1-phosphate transferase</fullName>
    </alternativeName>
</protein>
<dbReference type="InterPro" id="IPR000715">
    <property type="entry name" value="Glycosyl_transferase_4"/>
</dbReference>
<feature type="transmembrane region" description="Helical" evidence="19">
    <location>
        <begin position="205"/>
        <end position="225"/>
    </location>
</feature>
<reference evidence="21" key="1">
    <citation type="submission" date="2010-05" db="EMBL/GenBank/DDBJ databases">
        <title>Complete sequence of Staphylothermus hellenicus DSM 12710.</title>
        <authorList>
            <consortium name="US DOE Joint Genome Institute"/>
            <person name="Lucas S."/>
            <person name="Copeland A."/>
            <person name="Lapidus A."/>
            <person name="Cheng J.-F."/>
            <person name="Bruce D."/>
            <person name="Goodwin L."/>
            <person name="Pitluck S."/>
            <person name="Davenport K."/>
            <person name="Detter J.C."/>
            <person name="Han C."/>
            <person name="Tapia R."/>
            <person name="Larimer F."/>
            <person name="Land M."/>
            <person name="Hauser L."/>
            <person name="Kyrpides N."/>
            <person name="Mikhailova N."/>
            <person name="Anderson I.J."/>
            <person name="Woyke T."/>
        </authorList>
    </citation>
    <scope>NUCLEOTIDE SEQUENCE [LARGE SCALE GENOMIC DNA]</scope>
    <source>
        <strain evidence="21">DSM 12710 / JCM 10830 / BK20S6-10-b1 / P8</strain>
    </source>
</reference>
<evidence type="ECO:0000256" key="15">
    <source>
        <dbReference type="ARBA" id="ARBA00029567"/>
    </source>
</evidence>
<accession>D7DC71</accession>
<evidence type="ECO:0000256" key="2">
    <source>
        <dbReference type="ARBA" id="ARBA00004477"/>
    </source>
</evidence>
<evidence type="ECO:0000313" key="21">
    <source>
        <dbReference type="Proteomes" id="UP000002573"/>
    </source>
</evidence>
<comment type="function">
    <text evidence="17">UDP-N-acetylglucosamine--dolichyl-phosphate N-acetylglucosaminephosphotransferase that operates in the biosynthetic pathway of dolichol-linked oligosaccharides, the glycan precursors employed in protein asparagine (N)-glycosylation. The assembly of dolichol-linked oligosaccharides begins on the cytosolic side of the endoplasmic reticulum membrane and finishes in its lumen. The sequential addition of sugars to dolichol pyrophosphate produces dolichol-linked oligosaccharides containing fourteen sugars, including two GlcNAcs, nine mannoses and three glucoses. Once assembled, the oligosaccharide is transferred from the lipid to nascent proteins by oligosaccharyltransferases. Catalyzes the initial step of dolichol-linked oligosaccharide biosynthesis, transfering GlcNAc-1-P from cytosolic UDP-GlcNAc onto the carrier lipid dolichyl phosphate (P-dolichol), yielding GlcNAc-P-P-dolichol embedded in the cytoplasmic leaflet of the endoplasmic reticulum membrane.</text>
</comment>
<dbReference type="KEGG" id="shc:Shell_0644"/>
<evidence type="ECO:0000256" key="8">
    <source>
        <dbReference type="ARBA" id="ARBA00022679"/>
    </source>
</evidence>
<proteinExistence type="inferred from homology"/>
<evidence type="ECO:0000256" key="7">
    <source>
        <dbReference type="ARBA" id="ARBA00022676"/>
    </source>
</evidence>
<evidence type="ECO:0000256" key="13">
    <source>
        <dbReference type="ARBA" id="ARBA00022989"/>
    </source>
</evidence>
<dbReference type="GO" id="GO:0016020">
    <property type="term" value="C:membrane"/>
    <property type="evidence" value="ECO:0007669"/>
    <property type="project" value="InterPro"/>
</dbReference>
<dbReference type="GO" id="GO:0003975">
    <property type="term" value="F:UDP-N-acetylglucosamine-dolichyl-phosphate N-acetylglucosaminephosphotransferase activity"/>
    <property type="evidence" value="ECO:0007669"/>
    <property type="project" value="UniProtKB-EC"/>
</dbReference>
<dbReference type="PANTHER" id="PTHR10571:SF0">
    <property type="entry name" value="UDP-N-ACETYLGLUCOSAMINE--DOLICHYL-PHOSPHATE N-ACETYLGLUCOSAMINEPHOSPHOTRANSFERASE"/>
    <property type="match status" value="1"/>
</dbReference>
<dbReference type="STRING" id="591019.Shell_0644"/>
<sequence length="344" mass="38372">MMNTCFSDYTLCYALLSALISFMITYTVLPLWIKRAQEIGFTGKDMNKPYMVQVAEAGGVWVSISVAFGILFFIALEIYIGGLHKYIVELMALSLLLFLSSFLGFLDDILGWKKGLRVIYRIVLMAPLAIPMMVIKAGHSTMNIPFIGVVDFGLAYPLILVPIGVLGAANAFNMIAGYNGLEASMGLQLMLFTSIYTYINNVHPSFEASLIMLAAITAFLIYNWYPAKIFPGNSFTYGLGAYYASLVILGNFEKYGLMLFTLYFIELILFIRGLINGVYKENYGKVRNDGTLEPPYDKIYSVTHLAIKIQLFIRGKATEKGVVIVLNIIQFFIGLLSLILINII</sequence>
<dbReference type="EC" id="2.7.8.15" evidence="5"/>
<feature type="transmembrane region" description="Helical" evidence="19">
    <location>
        <begin position="232"/>
        <end position="249"/>
    </location>
</feature>
<feature type="transmembrane region" description="Helical" evidence="19">
    <location>
        <begin position="144"/>
        <end position="169"/>
    </location>
</feature>
<keyword evidence="7" id="KW-0328">Glycosyltransferase</keyword>
<evidence type="ECO:0000256" key="4">
    <source>
        <dbReference type="ARBA" id="ARBA00009317"/>
    </source>
</evidence>
<dbReference type="EMBL" id="CP002051">
    <property type="protein sequence ID" value="ADI31768.1"/>
    <property type="molecule type" value="Genomic_DNA"/>
</dbReference>
<dbReference type="AlphaFoldDB" id="D7DC71"/>
<comment type="pathway">
    <text evidence="3">Protein modification; protein glycosylation.</text>
</comment>
<gene>
    <name evidence="20" type="ordered locus">Shell_0644</name>
</gene>
<dbReference type="GO" id="GO:0016757">
    <property type="term" value="F:glycosyltransferase activity"/>
    <property type="evidence" value="ECO:0007669"/>
    <property type="project" value="UniProtKB-KW"/>
</dbReference>
<reference evidence="20 21" key="2">
    <citation type="journal article" date="2011" name="Stand. Genomic Sci.">
        <title>Complete genome sequence of Staphylothermus hellenicus P8.</title>
        <authorList>
            <person name="Anderson I."/>
            <person name="Wirth R."/>
            <person name="Lucas S."/>
            <person name="Copeland A."/>
            <person name="Lapidus A."/>
            <person name="Cheng J.F."/>
            <person name="Goodwin L."/>
            <person name="Pitluck S."/>
            <person name="Davenport K."/>
            <person name="Detter J.C."/>
            <person name="Han C."/>
            <person name="Tapia R."/>
            <person name="Land M."/>
            <person name="Hauser L."/>
            <person name="Pati A."/>
            <person name="Mikhailova N."/>
            <person name="Woyke T."/>
            <person name="Klenk H.P."/>
            <person name="Kyrpides N."/>
            <person name="Ivanova N."/>
        </authorList>
    </citation>
    <scope>NUCLEOTIDE SEQUENCE [LARGE SCALE GENOMIC DNA]</scope>
    <source>
        <strain evidence="21">DSM 12710 / JCM 10830 / BK20S6-10-b1 / P8</strain>
    </source>
</reference>
<name>D7DC71_STAHD</name>
<evidence type="ECO:0000256" key="16">
    <source>
        <dbReference type="ARBA" id="ARBA00033238"/>
    </source>
</evidence>
<feature type="transmembrane region" description="Helical" evidence="19">
    <location>
        <begin position="255"/>
        <end position="275"/>
    </location>
</feature>
<feature type="transmembrane region" description="Helical" evidence="19">
    <location>
        <begin position="181"/>
        <end position="199"/>
    </location>
</feature>
<dbReference type="PANTHER" id="PTHR10571">
    <property type="entry name" value="UDP-N-ACETYLGLUCOSAMINE--DOLICHYL-PHOSPHATE N-ACETYLGLUCOSAMINEPHOSPHOTRANSFERASE"/>
    <property type="match status" value="1"/>
</dbReference>
<evidence type="ECO:0000256" key="14">
    <source>
        <dbReference type="ARBA" id="ARBA00023136"/>
    </source>
</evidence>
<comment type="similarity">
    <text evidence="4">Belongs to the glycosyltransferase 4 family.</text>
</comment>
<evidence type="ECO:0000256" key="12">
    <source>
        <dbReference type="ARBA" id="ARBA00022842"/>
    </source>
</evidence>
<evidence type="ECO:0000256" key="18">
    <source>
        <dbReference type="ARBA" id="ARBA00045078"/>
    </source>
</evidence>
<keyword evidence="14 19" id="KW-0472">Membrane</keyword>
<evidence type="ECO:0000256" key="19">
    <source>
        <dbReference type="SAM" id="Phobius"/>
    </source>
</evidence>
<dbReference type="RefSeq" id="WP_013142966.1">
    <property type="nucleotide sequence ID" value="NC_014205.1"/>
</dbReference>
<dbReference type="GeneID" id="9233933"/>
<evidence type="ECO:0000313" key="20">
    <source>
        <dbReference type="EMBL" id="ADI31768.1"/>
    </source>
</evidence>
<evidence type="ECO:0000256" key="11">
    <source>
        <dbReference type="ARBA" id="ARBA00022824"/>
    </source>
</evidence>
<feature type="transmembrane region" description="Helical" evidence="19">
    <location>
        <begin position="322"/>
        <end position="343"/>
    </location>
</feature>
<evidence type="ECO:0000256" key="9">
    <source>
        <dbReference type="ARBA" id="ARBA00022692"/>
    </source>
</evidence>
<evidence type="ECO:0000256" key="6">
    <source>
        <dbReference type="ARBA" id="ARBA00017659"/>
    </source>
</evidence>
<evidence type="ECO:0000256" key="17">
    <source>
        <dbReference type="ARBA" id="ARBA00044717"/>
    </source>
</evidence>
<dbReference type="GO" id="GO:0006488">
    <property type="term" value="P:dolichol-linked oligosaccharide biosynthetic process"/>
    <property type="evidence" value="ECO:0007669"/>
    <property type="project" value="InterPro"/>
</dbReference>
<dbReference type="CDD" id="cd06856">
    <property type="entry name" value="GT_GPT_archaea"/>
    <property type="match status" value="1"/>
</dbReference>
<keyword evidence="11" id="KW-0256">Endoplasmic reticulum</keyword>